<gene>
    <name evidence="1" type="ORF">ScoT_29530</name>
</gene>
<dbReference type="EMBL" id="BNDZ01000005">
    <property type="protein sequence ID" value="GHI46779.1"/>
    <property type="molecule type" value="Genomic_DNA"/>
</dbReference>
<dbReference type="AlphaFoldDB" id="A0AA37BYT1"/>
<evidence type="ECO:0000313" key="1">
    <source>
        <dbReference type="EMBL" id="GHI46779.1"/>
    </source>
</evidence>
<dbReference type="Proteomes" id="UP001051844">
    <property type="component" value="Unassembled WGS sequence"/>
</dbReference>
<protein>
    <submittedName>
        <fullName evidence="1">Uncharacterized protein</fullName>
    </submittedName>
</protein>
<sequence>MEVHVKAYGNPRGDIAPRGLPAALDTELLDWDRWVHLPPRDPETYADWRDIGAWCRQEAVCLWEESGLEPGRHGVGFTALTLERCAEAFSPVGSANDLFLRLIHPAGTPLPVLGLTRPSSGPRDETLRALTLADDPEAVEPPVVTPFLSPHLGEGLSTFRYIPQPDHPAQLFACLRYAWQLHELPVSVVLWTVTEDTTQLLDAAEDVEELARAVRIHHPGTSQR</sequence>
<accession>A0AA37BYT1</accession>
<evidence type="ECO:0000313" key="2">
    <source>
        <dbReference type="Proteomes" id="UP001051844"/>
    </source>
</evidence>
<dbReference type="RefSeq" id="WP_226660264.1">
    <property type="nucleotide sequence ID" value="NZ_BNDZ01000005.1"/>
</dbReference>
<comment type="caution">
    <text evidence="1">The sequence shown here is derived from an EMBL/GenBank/DDBJ whole genome shotgun (WGS) entry which is preliminary data.</text>
</comment>
<organism evidence="1 2">
    <name type="scientific">Streptomyces albidoflavus</name>
    <dbReference type="NCBI Taxonomy" id="1886"/>
    <lineage>
        <taxon>Bacteria</taxon>
        <taxon>Bacillati</taxon>
        <taxon>Actinomycetota</taxon>
        <taxon>Actinomycetes</taxon>
        <taxon>Kitasatosporales</taxon>
        <taxon>Streptomycetaceae</taxon>
        <taxon>Streptomyces</taxon>
        <taxon>Streptomyces albidoflavus group</taxon>
    </lineage>
</organism>
<name>A0AA37BYT1_9ACTN</name>
<reference evidence="1" key="1">
    <citation type="submission" date="2022-09" db="EMBL/GenBank/DDBJ databases">
        <title>Whole genome shotgun sequence of Streptomyces albidoflavus NBRC 12854.</title>
        <authorList>
            <person name="Komaki H."/>
            <person name="Tamura T."/>
        </authorList>
    </citation>
    <scope>NUCLEOTIDE SEQUENCE</scope>
    <source>
        <strain evidence="1">NBRC 12854</strain>
    </source>
</reference>
<proteinExistence type="predicted"/>